<keyword evidence="3" id="KW-1185">Reference proteome</keyword>
<dbReference type="EMBL" id="BGPR01000151">
    <property type="protein sequence ID" value="GBL99809.1"/>
    <property type="molecule type" value="Genomic_DNA"/>
</dbReference>
<reference evidence="2 3" key="1">
    <citation type="journal article" date="2019" name="Sci. Rep.">
        <title>Orb-weaving spider Araneus ventricosus genome elucidates the spidroin gene catalogue.</title>
        <authorList>
            <person name="Kono N."/>
            <person name="Nakamura H."/>
            <person name="Ohtoshi R."/>
            <person name="Moran D.A.P."/>
            <person name="Shinohara A."/>
            <person name="Yoshida Y."/>
            <person name="Fujiwara M."/>
            <person name="Mori M."/>
            <person name="Tomita M."/>
            <person name="Arakawa K."/>
        </authorList>
    </citation>
    <scope>NUCLEOTIDE SEQUENCE [LARGE SCALE GENOMIC DNA]</scope>
</reference>
<name>A0A4Y2C6L0_ARAVE</name>
<feature type="compositionally biased region" description="Polar residues" evidence="1">
    <location>
        <begin position="1"/>
        <end position="14"/>
    </location>
</feature>
<proteinExistence type="predicted"/>
<sequence>MSNQENGNSAPVQDSSDEGAVGGITAPLPDFGLLSMIQNLKGRNSVDFFNSLEKVGKLSRWSKEQMLIAEKSLCVFMNLEEYRILKTLGISKQKHTTHKICTRKDKGLN</sequence>
<organism evidence="2 3">
    <name type="scientific">Araneus ventricosus</name>
    <name type="common">Orbweaver spider</name>
    <name type="synonym">Epeira ventricosa</name>
    <dbReference type="NCBI Taxonomy" id="182803"/>
    <lineage>
        <taxon>Eukaryota</taxon>
        <taxon>Metazoa</taxon>
        <taxon>Ecdysozoa</taxon>
        <taxon>Arthropoda</taxon>
        <taxon>Chelicerata</taxon>
        <taxon>Arachnida</taxon>
        <taxon>Araneae</taxon>
        <taxon>Araneomorphae</taxon>
        <taxon>Entelegynae</taxon>
        <taxon>Araneoidea</taxon>
        <taxon>Araneidae</taxon>
        <taxon>Araneus</taxon>
    </lineage>
</organism>
<accession>A0A4Y2C6L0</accession>
<dbReference type="AlphaFoldDB" id="A0A4Y2C6L0"/>
<evidence type="ECO:0000256" key="1">
    <source>
        <dbReference type="SAM" id="MobiDB-lite"/>
    </source>
</evidence>
<comment type="caution">
    <text evidence="2">The sequence shown here is derived from an EMBL/GenBank/DDBJ whole genome shotgun (WGS) entry which is preliminary data.</text>
</comment>
<evidence type="ECO:0000313" key="2">
    <source>
        <dbReference type="EMBL" id="GBL99809.1"/>
    </source>
</evidence>
<dbReference type="Proteomes" id="UP000499080">
    <property type="component" value="Unassembled WGS sequence"/>
</dbReference>
<feature type="region of interest" description="Disordered" evidence="1">
    <location>
        <begin position="1"/>
        <end position="23"/>
    </location>
</feature>
<evidence type="ECO:0000313" key="3">
    <source>
        <dbReference type="Proteomes" id="UP000499080"/>
    </source>
</evidence>
<gene>
    <name evidence="2" type="ORF">AVEN_162822_1</name>
</gene>
<protein>
    <submittedName>
        <fullName evidence="2">Uncharacterized protein</fullName>
    </submittedName>
</protein>